<evidence type="ECO:0000313" key="2">
    <source>
        <dbReference type="EMBL" id="MFC4978580.1"/>
    </source>
</evidence>
<dbReference type="RefSeq" id="WP_382055875.1">
    <property type="nucleotide sequence ID" value="NZ_JBHSJE010000002.1"/>
</dbReference>
<feature type="compositionally biased region" description="Pro residues" evidence="1">
    <location>
        <begin position="42"/>
        <end position="51"/>
    </location>
</feature>
<feature type="region of interest" description="Disordered" evidence="1">
    <location>
        <begin position="1"/>
        <end position="54"/>
    </location>
</feature>
<gene>
    <name evidence="2" type="ORF">ACFPL4_09375</name>
</gene>
<protein>
    <submittedName>
        <fullName evidence="2">Uncharacterized protein</fullName>
    </submittedName>
</protein>
<keyword evidence="3" id="KW-1185">Reference proteome</keyword>
<accession>A0ABV9V3S6</accession>
<evidence type="ECO:0000256" key="1">
    <source>
        <dbReference type="SAM" id="MobiDB-lite"/>
    </source>
</evidence>
<name>A0ABV9V3S6_STRAZ</name>
<proteinExistence type="predicted"/>
<dbReference type="GeneID" id="96256781"/>
<evidence type="ECO:0000313" key="3">
    <source>
        <dbReference type="Proteomes" id="UP001595908"/>
    </source>
</evidence>
<dbReference type="EMBL" id="JBHSJE010000002">
    <property type="protein sequence ID" value="MFC4978580.1"/>
    <property type="molecule type" value="Genomic_DNA"/>
</dbReference>
<comment type="caution">
    <text evidence="2">The sequence shown here is derived from an EMBL/GenBank/DDBJ whole genome shotgun (WGS) entry which is preliminary data.</text>
</comment>
<sequence length="413" mass="42390">MPPGPPFPASPGTAPLVPLLRAGSPVPPARTPAPRTGTAVIPPGPSRPSPPSLTLSADHAYAARLTTAGQAGEPSWFPERWTLDGPEPYAVPLPLDQPEEAEADVLPLSDGRVLIRRRVAADRHTFSLLYPTGPGTGELLLGVLDGADLTLLPPSPDGVGVLALLPGERSTGIWLVAGGACGPEHVADVPGRCSGGVWLDRGGRLLALDRRMPGGGPVKAVVVDLERGGEVTPLLQIAPESNDRLLLADADSGLLLVRSDAPGHDRLGWGVLGSCLPVRFPECLRTPDAALTPFAVQPGQMLMPESCAVALRIDGAGGSWVGLWRPAGRRLHQVAAPGGWLAGSGFWTRDGVLHLPYAQEGAPCAVALLEAPADEPHPVAASGTGASEGAPVPGVCRPVPLGMAPLNGHTPPG</sequence>
<dbReference type="Proteomes" id="UP001595908">
    <property type="component" value="Unassembled WGS sequence"/>
</dbReference>
<organism evidence="2 3">
    <name type="scientific">Streptomyces atroolivaceus</name>
    <dbReference type="NCBI Taxonomy" id="66869"/>
    <lineage>
        <taxon>Bacteria</taxon>
        <taxon>Bacillati</taxon>
        <taxon>Actinomycetota</taxon>
        <taxon>Actinomycetes</taxon>
        <taxon>Kitasatosporales</taxon>
        <taxon>Streptomycetaceae</taxon>
        <taxon>Streptomyces</taxon>
    </lineage>
</organism>
<reference evidence="3" key="1">
    <citation type="journal article" date="2019" name="Int. J. Syst. Evol. Microbiol.">
        <title>The Global Catalogue of Microorganisms (GCM) 10K type strain sequencing project: providing services to taxonomists for standard genome sequencing and annotation.</title>
        <authorList>
            <consortium name="The Broad Institute Genomics Platform"/>
            <consortium name="The Broad Institute Genome Sequencing Center for Infectious Disease"/>
            <person name="Wu L."/>
            <person name="Ma J."/>
        </authorList>
    </citation>
    <scope>NUCLEOTIDE SEQUENCE [LARGE SCALE GENOMIC DNA]</scope>
    <source>
        <strain evidence="3">ICMP 257</strain>
    </source>
</reference>